<dbReference type="Proteomes" id="UP000001918">
    <property type="component" value="Chromosome"/>
</dbReference>
<dbReference type="Pfam" id="PF01066">
    <property type="entry name" value="CDP-OH_P_transf"/>
    <property type="match status" value="1"/>
</dbReference>
<protein>
    <submittedName>
        <fullName evidence="4">CDP-alcohol phosphatidyltransferase</fullName>
    </submittedName>
</protein>
<feature type="transmembrane region" description="Helical" evidence="3">
    <location>
        <begin position="482"/>
        <end position="502"/>
    </location>
</feature>
<sequence length="507" mass="52648">MTVALVLATDPVADLPYESGPNAPTLLQRLLGQFASLNVPDVRVLARPEAAALLRKVRDTGGLPASEIIDSDSPAADLRVIAELARGAVEPLLVLPAGTVASGELLARLIATRTGVAAAVTAPPDEAGPDAPPLRVGGGRIVSAGTAFHQVTAPNRVFCGALWVAPARRITLARVADRLAALLETPDALPGAAASPLPALLLVGLVREGVTVTPLQAPPLVCAQVRDAEQVRAARAAVEAIDEDRVRLDAAVKSNDGFFTTFAVSTYSRHIARLAARIGATPNMVTSLSMAIAVGAAVCFATGTRAGMVAGAVLYYFAFVFDCVDGQLARYTRKFSTFGAWLDATFDRAKEYTVFVGLAVGSTAAAAGSSVHGGDVWALAVAAMVVQTCRHMIDFSFGAARAARRQAAPAPPVIPLTSPGDGLTPPAAAPRPTGPLGLARRVMARTRSGPAYWAKKMIVFPIGERFAVVSVTAALWNARVTFIALLAWGAVAAAYTLTGRMLRSLTR</sequence>
<evidence type="ECO:0000256" key="3">
    <source>
        <dbReference type="SAM" id="Phobius"/>
    </source>
</evidence>
<proteinExistence type="inferred from homology"/>
<dbReference type="InterPro" id="IPR048254">
    <property type="entry name" value="CDP_ALCOHOL_P_TRANSF_CS"/>
</dbReference>
<dbReference type="PROSITE" id="PS00379">
    <property type="entry name" value="CDP_ALCOHOL_P_TRANSF"/>
    <property type="match status" value="1"/>
</dbReference>
<dbReference type="InterPro" id="IPR000462">
    <property type="entry name" value="CDP-OH_P_trans"/>
</dbReference>
<evidence type="ECO:0000256" key="1">
    <source>
        <dbReference type="ARBA" id="ARBA00022679"/>
    </source>
</evidence>
<keyword evidence="3" id="KW-1133">Transmembrane helix</keyword>
<keyword evidence="1 2" id="KW-0808">Transferase</keyword>
<keyword evidence="5" id="KW-1185">Reference proteome</keyword>
<dbReference type="InterPro" id="IPR043130">
    <property type="entry name" value="CDP-OH_PTrfase_TM_dom"/>
</dbReference>
<dbReference type="RefSeq" id="WP_012854422.1">
    <property type="nucleotide sequence ID" value="NC_013510.1"/>
</dbReference>
<dbReference type="STRING" id="471852.Tcur_4110"/>
<gene>
    <name evidence="4" type="ordered locus">Tcur_4110</name>
</gene>
<keyword evidence="3" id="KW-0472">Membrane</keyword>
<dbReference type="GO" id="GO:0008654">
    <property type="term" value="P:phospholipid biosynthetic process"/>
    <property type="evidence" value="ECO:0007669"/>
    <property type="project" value="InterPro"/>
</dbReference>
<evidence type="ECO:0000313" key="4">
    <source>
        <dbReference type="EMBL" id="ACY99638.1"/>
    </source>
</evidence>
<evidence type="ECO:0000313" key="5">
    <source>
        <dbReference type="Proteomes" id="UP000001918"/>
    </source>
</evidence>
<dbReference type="KEGG" id="tcu:Tcur_4110"/>
<accession>D1AF94</accession>
<dbReference type="GO" id="GO:0016020">
    <property type="term" value="C:membrane"/>
    <property type="evidence" value="ECO:0007669"/>
    <property type="project" value="InterPro"/>
</dbReference>
<name>D1AF94_THECD</name>
<dbReference type="HOGENOM" id="CLU_025571_0_0_11"/>
<dbReference type="eggNOG" id="COG0558">
    <property type="taxonomic scope" value="Bacteria"/>
</dbReference>
<dbReference type="EMBL" id="CP001738">
    <property type="protein sequence ID" value="ACY99638.1"/>
    <property type="molecule type" value="Genomic_DNA"/>
</dbReference>
<feature type="transmembrane region" description="Helical" evidence="3">
    <location>
        <begin position="306"/>
        <end position="324"/>
    </location>
</feature>
<organism evidence="4 5">
    <name type="scientific">Thermomonospora curvata (strain ATCC 19995 / DSM 43183 / JCM 3096 / KCTC 9072 / NBRC 15933 / NCIMB 10081 / Henssen B9)</name>
    <dbReference type="NCBI Taxonomy" id="471852"/>
    <lineage>
        <taxon>Bacteria</taxon>
        <taxon>Bacillati</taxon>
        <taxon>Actinomycetota</taxon>
        <taxon>Actinomycetes</taxon>
        <taxon>Streptosporangiales</taxon>
        <taxon>Thermomonosporaceae</taxon>
        <taxon>Thermomonospora</taxon>
    </lineage>
</organism>
<evidence type="ECO:0000256" key="2">
    <source>
        <dbReference type="RuleBase" id="RU003750"/>
    </source>
</evidence>
<dbReference type="AlphaFoldDB" id="D1AF94"/>
<reference evidence="4 5" key="1">
    <citation type="journal article" date="2011" name="Stand. Genomic Sci.">
        <title>Complete genome sequence of Thermomonospora curvata type strain (B9).</title>
        <authorList>
            <person name="Chertkov O."/>
            <person name="Sikorski J."/>
            <person name="Nolan M."/>
            <person name="Lapidus A."/>
            <person name="Lucas S."/>
            <person name="Del Rio T.G."/>
            <person name="Tice H."/>
            <person name="Cheng J.F."/>
            <person name="Goodwin L."/>
            <person name="Pitluck S."/>
            <person name="Liolios K."/>
            <person name="Ivanova N."/>
            <person name="Mavromatis K."/>
            <person name="Mikhailova N."/>
            <person name="Ovchinnikova G."/>
            <person name="Pati A."/>
            <person name="Chen A."/>
            <person name="Palaniappan K."/>
            <person name="Djao O.D."/>
            <person name="Land M."/>
            <person name="Hauser L."/>
            <person name="Chang Y.J."/>
            <person name="Jeffries C.D."/>
            <person name="Brettin T."/>
            <person name="Han C."/>
            <person name="Detter J.C."/>
            <person name="Rohde M."/>
            <person name="Goker M."/>
            <person name="Woyke T."/>
            <person name="Bristow J."/>
            <person name="Eisen J.A."/>
            <person name="Markowitz V."/>
            <person name="Hugenholtz P."/>
            <person name="Klenk H.P."/>
            <person name="Kyrpides N.C."/>
        </authorList>
    </citation>
    <scope>NUCLEOTIDE SEQUENCE [LARGE SCALE GENOMIC DNA]</scope>
    <source>
        <strain evidence="5">ATCC 19995 / DSM 43183 / JCM 3096 / KCTC 9072 / NBRC 15933 / NCIMB 10081 / Henssen B9</strain>
    </source>
</reference>
<keyword evidence="3" id="KW-0812">Transmembrane</keyword>
<comment type="similarity">
    <text evidence="2">Belongs to the CDP-alcohol phosphatidyltransferase class-I family.</text>
</comment>
<dbReference type="OrthoDB" id="4850070at2"/>
<dbReference type="GO" id="GO:0016780">
    <property type="term" value="F:phosphotransferase activity, for other substituted phosphate groups"/>
    <property type="evidence" value="ECO:0007669"/>
    <property type="project" value="InterPro"/>
</dbReference>
<dbReference type="Gene3D" id="1.20.120.1760">
    <property type="match status" value="1"/>
</dbReference>